<gene>
    <name evidence="1" type="ORF">BYL167_LOCUS64266</name>
    <name evidence="2" type="ORF">SMN809_LOCUS75248</name>
</gene>
<name>A0A8S3F5B6_9BILA</name>
<protein>
    <submittedName>
        <fullName evidence="1">Uncharacterized protein</fullName>
    </submittedName>
</protein>
<reference evidence="1" key="1">
    <citation type="submission" date="2021-02" db="EMBL/GenBank/DDBJ databases">
        <authorList>
            <person name="Nowell W R."/>
        </authorList>
    </citation>
    <scope>NUCLEOTIDE SEQUENCE</scope>
</reference>
<feature type="non-terminal residue" evidence="1">
    <location>
        <position position="1"/>
    </location>
</feature>
<dbReference type="AlphaFoldDB" id="A0A8S3F5B6"/>
<dbReference type="EMBL" id="CAJOBH010238446">
    <property type="protein sequence ID" value="CAF5100266.1"/>
    <property type="molecule type" value="Genomic_DNA"/>
</dbReference>
<proteinExistence type="predicted"/>
<evidence type="ECO:0000313" key="1">
    <source>
        <dbReference type="EMBL" id="CAF5100266.1"/>
    </source>
</evidence>
<dbReference type="Proteomes" id="UP000676336">
    <property type="component" value="Unassembled WGS sequence"/>
</dbReference>
<accession>A0A8S3F5B6</accession>
<evidence type="ECO:0000313" key="2">
    <source>
        <dbReference type="EMBL" id="CAF5200040.1"/>
    </source>
</evidence>
<evidence type="ECO:0000313" key="3">
    <source>
        <dbReference type="Proteomes" id="UP000681967"/>
    </source>
</evidence>
<comment type="caution">
    <text evidence="1">The sequence shown here is derived from an EMBL/GenBank/DDBJ whole genome shotgun (WGS) entry which is preliminary data.</text>
</comment>
<feature type="non-terminal residue" evidence="1">
    <location>
        <position position="145"/>
    </location>
</feature>
<dbReference type="Proteomes" id="UP000681967">
    <property type="component" value="Unassembled WGS sequence"/>
</dbReference>
<organism evidence="1 3">
    <name type="scientific">Rotaria magnacalcarata</name>
    <dbReference type="NCBI Taxonomy" id="392030"/>
    <lineage>
        <taxon>Eukaryota</taxon>
        <taxon>Metazoa</taxon>
        <taxon>Spiralia</taxon>
        <taxon>Gnathifera</taxon>
        <taxon>Rotifera</taxon>
        <taxon>Eurotatoria</taxon>
        <taxon>Bdelloidea</taxon>
        <taxon>Philodinida</taxon>
        <taxon>Philodinidae</taxon>
        <taxon>Rotaria</taxon>
    </lineage>
</organism>
<sequence length="145" mass="16583">YERTSLVEHIKHAMNNVQTLRQTGTPFDGRSTSISNIFCRSDDATQSAVGFCISDKFDEHKTSTHLQRYDTSSIMGTSNGHYVQQLLNIKFNNKKIQSNNNTDWLMVFIASKARLFCQRLKVFDPNRYPSLEQLIIVINCLCSNA</sequence>
<dbReference type="EMBL" id="CAJOBI010332046">
    <property type="protein sequence ID" value="CAF5200040.1"/>
    <property type="molecule type" value="Genomic_DNA"/>
</dbReference>